<keyword evidence="4" id="KW-1185">Reference proteome</keyword>
<dbReference type="InterPro" id="IPR050898">
    <property type="entry name" value="Plant_acyltransferase"/>
</dbReference>
<dbReference type="InterPro" id="IPR023213">
    <property type="entry name" value="CAT-like_dom_sf"/>
</dbReference>
<evidence type="ECO:0000313" key="3">
    <source>
        <dbReference type="EMBL" id="TVU25314.1"/>
    </source>
</evidence>
<keyword evidence="2" id="KW-0808">Transferase</keyword>
<evidence type="ECO:0000256" key="2">
    <source>
        <dbReference type="ARBA" id="ARBA00022679"/>
    </source>
</evidence>
<name>A0A5J9UPH7_9POAL</name>
<dbReference type="PANTHER" id="PTHR31147:SF66">
    <property type="entry name" value="OS05G0315700 PROTEIN"/>
    <property type="match status" value="1"/>
</dbReference>
<feature type="non-terminal residue" evidence="3">
    <location>
        <position position="1"/>
    </location>
</feature>
<dbReference type="PANTHER" id="PTHR31147">
    <property type="entry name" value="ACYL TRANSFERASE 4"/>
    <property type="match status" value="1"/>
</dbReference>
<reference evidence="3 4" key="1">
    <citation type="journal article" date="2019" name="Sci. Rep.">
        <title>A high-quality genome of Eragrostis curvula grass provides insights into Poaceae evolution and supports new strategies to enhance forage quality.</title>
        <authorList>
            <person name="Carballo J."/>
            <person name="Santos B.A.C.M."/>
            <person name="Zappacosta D."/>
            <person name="Garbus I."/>
            <person name="Selva J.P."/>
            <person name="Gallo C.A."/>
            <person name="Diaz A."/>
            <person name="Albertini E."/>
            <person name="Caccamo M."/>
            <person name="Echenique V."/>
        </authorList>
    </citation>
    <scope>NUCLEOTIDE SEQUENCE [LARGE SCALE GENOMIC DNA]</scope>
    <source>
        <strain evidence="4">cv. Victoria</strain>
        <tissue evidence="3">Leaf</tissue>
    </source>
</reference>
<protein>
    <submittedName>
        <fullName evidence="3">Uncharacterized protein</fullName>
    </submittedName>
</protein>
<dbReference type="EMBL" id="RWGY01000013">
    <property type="protein sequence ID" value="TVU25314.1"/>
    <property type="molecule type" value="Genomic_DNA"/>
</dbReference>
<evidence type="ECO:0000313" key="4">
    <source>
        <dbReference type="Proteomes" id="UP000324897"/>
    </source>
</evidence>
<sequence>MKRPVSAPALYPSVPKSRTLRSIPLANTQELTASFTADRCEQELVAPARTTPHEIKHLSDIDNQRSLRFYQTVIEFFRGRPGDTRDPVAAIRSGLREALVYFYPLAGRLRELPPDGRLIVECTAEGVAFVEADANVTLAELGELLLPPYPCVDEHLCDFGDGKEILAKPLAFLQVRRILSRNAHVPPHARRLRHAPIPRSHRDMVRGEPQPTVLPVWERELLTSRSAPRVTRAHLAYEPLDDDVMPTTPPADMAGHYIFFGPAEISAIRKSLPESLAARSTVFELLTAVAWRLATLPTIVCA</sequence>
<proteinExistence type="inferred from homology"/>
<comment type="caution">
    <text evidence="3">The sequence shown here is derived from an EMBL/GenBank/DDBJ whole genome shotgun (WGS) entry which is preliminary data.</text>
</comment>
<dbReference type="OrthoDB" id="586307at2759"/>
<dbReference type="Pfam" id="PF02458">
    <property type="entry name" value="Transferase"/>
    <property type="match status" value="1"/>
</dbReference>
<comment type="similarity">
    <text evidence="1">Belongs to the plant acyltransferase family.</text>
</comment>
<organism evidence="3 4">
    <name type="scientific">Eragrostis curvula</name>
    <name type="common">weeping love grass</name>
    <dbReference type="NCBI Taxonomy" id="38414"/>
    <lineage>
        <taxon>Eukaryota</taxon>
        <taxon>Viridiplantae</taxon>
        <taxon>Streptophyta</taxon>
        <taxon>Embryophyta</taxon>
        <taxon>Tracheophyta</taxon>
        <taxon>Spermatophyta</taxon>
        <taxon>Magnoliopsida</taxon>
        <taxon>Liliopsida</taxon>
        <taxon>Poales</taxon>
        <taxon>Poaceae</taxon>
        <taxon>PACMAD clade</taxon>
        <taxon>Chloridoideae</taxon>
        <taxon>Eragrostideae</taxon>
        <taxon>Eragrostidinae</taxon>
        <taxon>Eragrostis</taxon>
    </lineage>
</organism>
<accession>A0A5J9UPH7</accession>
<evidence type="ECO:0000256" key="1">
    <source>
        <dbReference type="ARBA" id="ARBA00009861"/>
    </source>
</evidence>
<dbReference type="Gramene" id="TVU25314">
    <property type="protein sequence ID" value="TVU25314"/>
    <property type="gene ID" value="EJB05_27806"/>
</dbReference>
<dbReference type="Proteomes" id="UP000324897">
    <property type="component" value="Chromosome 2"/>
</dbReference>
<dbReference type="Gene3D" id="3.30.559.10">
    <property type="entry name" value="Chloramphenicol acetyltransferase-like domain"/>
    <property type="match status" value="1"/>
</dbReference>
<dbReference type="AlphaFoldDB" id="A0A5J9UPH7"/>
<gene>
    <name evidence="3" type="ORF">EJB05_27806</name>
</gene>
<dbReference type="GO" id="GO:0016747">
    <property type="term" value="F:acyltransferase activity, transferring groups other than amino-acyl groups"/>
    <property type="evidence" value="ECO:0007669"/>
    <property type="project" value="UniProtKB-ARBA"/>
</dbReference>